<evidence type="ECO:0000313" key="2">
    <source>
        <dbReference type="Proteomes" id="UP000681356"/>
    </source>
</evidence>
<sequence>MNDDDKLEIAKEISSLVGSREEKLARNARCFPSYERIFFESILAVSGDRGLSITETIDVIKVYLRYAKWIGLLVCDSSPFNGNGTLGDTWALVRPAGILASFGGGKFQAIYEPDYDIVDDDEYSSDDDLYDNDSISENEFGGLSQFDAAAERYLKSLFGVTPAETDFDDDSYVVTLPEGFRNPLILEHFANGGQGQEVIGVSGPLLRRDRVQGTDEWVKKHRNRQGTATSFDILATAALDFHNGRPVVRQLRSWTEDDYILVSDAVLMMAAIWPKYLQGKLTFVSSHHRSWIVIEQGAGRPILFERENWPTNTALSRILERLVGLRSMRGMTCLFDLMDSETVAFNGECGKIVRPISDKIESNSQSQREAVLRLSNKLISIGYEYDTVRSVILDPLRLAELIDPDGMLLRNHRAHPEQRHFEMAVTIENKKQNFGSKSIGRYTESFSTSGRDELYNALDGNGRDKVYLTDGLWISPDGNVSDEGR</sequence>
<dbReference type="Proteomes" id="UP000681356">
    <property type="component" value="Unassembled WGS sequence"/>
</dbReference>
<accession>A0A8J7WF89</accession>
<keyword evidence="2" id="KW-1185">Reference proteome</keyword>
<evidence type="ECO:0000313" key="1">
    <source>
        <dbReference type="EMBL" id="MBS0126530.1"/>
    </source>
</evidence>
<reference evidence="1" key="1">
    <citation type="submission" date="2021-04" db="EMBL/GenBank/DDBJ databases">
        <authorList>
            <person name="Yoon J."/>
        </authorList>
    </citation>
    <scope>NUCLEOTIDE SEQUENCE</scope>
    <source>
        <strain evidence="1">KMU-90</strain>
    </source>
</reference>
<proteinExistence type="predicted"/>
<protein>
    <submittedName>
        <fullName evidence="1">Uncharacterized protein</fullName>
    </submittedName>
</protein>
<comment type="caution">
    <text evidence="1">The sequence shown here is derived from an EMBL/GenBank/DDBJ whole genome shotgun (WGS) entry which is preliminary data.</text>
</comment>
<dbReference type="AlphaFoldDB" id="A0A8J7WF89"/>
<gene>
    <name evidence="1" type="ORF">KB874_20835</name>
</gene>
<dbReference type="RefSeq" id="WP_212538492.1">
    <property type="nucleotide sequence ID" value="NZ_JAGTUU010000010.1"/>
</dbReference>
<organism evidence="1 2">
    <name type="scientific">Thetidibacter halocola</name>
    <dbReference type="NCBI Taxonomy" id="2827239"/>
    <lineage>
        <taxon>Bacteria</taxon>
        <taxon>Pseudomonadati</taxon>
        <taxon>Pseudomonadota</taxon>
        <taxon>Alphaproteobacteria</taxon>
        <taxon>Rhodobacterales</taxon>
        <taxon>Roseobacteraceae</taxon>
        <taxon>Thetidibacter</taxon>
    </lineage>
</organism>
<name>A0A8J7WF89_9RHOB</name>
<dbReference type="EMBL" id="JAGTUU010000010">
    <property type="protein sequence ID" value="MBS0126530.1"/>
    <property type="molecule type" value="Genomic_DNA"/>
</dbReference>